<proteinExistence type="predicted"/>
<evidence type="ECO:0000313" key="2">
    <source>
        <dbReference type="Proteomes" id="UP000013201"/>
    </source>
</evidence>
<organism evidence="1 2">
    <name type="scientific">Sphingobium indicum BiD32</name>
    <dbReference type="NCBI Taxonomy" id="1301087"/>
    <lineage>
        <taxon>Bacteria</taxon>
        <taxon>Pseudomonadati</taxon>
        <taxon>Pseudomonadota</taxon>
        <taxon>Alphaproteobacteria</taxon>
        <taxon>Sphingomonadales</taxon>
        <taxon>Sphingomonadaceae</taxon>
        <taxon>Sphingobium</taxon>
    </lineage>
</organism>
<dbReference type="EMBL" id="CAVK010000024">
    <property type="protein sequence ID" value="CCW16189.1"/>
    <property type="molecule type" value="Genomic_DNA"/>
</dbReference>
<reference evidence="1 2" key="1">
    <citation type="submission" date="2013-03" db="EMBL/GenBank/DDBJ databases">
        <authorList>
            <person name="Le V."/>
        </authorList>
    </citation>
    <scope>NUCLEOTIDE SEQUENCE [LARGE SCALE GENOMIC DNA]</scope>
    <source>
        <strain evidence="1 2">BiD32</strain>
    </source>
</reference>
<comment type="caution">
    <text evidence="1">The sequence shown here is derived from an EMBL/GenBank/DDBJ whole genome shotgun (WGS) entry which is preliminary data.</text>
</comment>
<reference evidence="2" key="2">
    <citation type="submission" date="2013-04" db="EMBL/GenBank/DDBJ databases">
        <title>Bisphenol A degrading Sphingobium sp. strain BiD32.</title>
        <authorList>
            <person name="Nielsen J.L."/>
            <person name="Zhou N.A."/>
            <person name="Kjeldal H."/>
        </authorList>
    </citation>
    <scope>NUCLEOTIDE SEQUENCE [LARGE SCALE GENOMIC DNA]</scope>
    <source>
        <strain evidence="2">BiD32</strain>
    </source>
</reference>
<keyword evidence="2" id="KW-1185">Reference proteome</keyword>
<protein>
    <submittedName>
        <fullName evidence="1">Uncharacterized protein</fullName>
    </submittedName>
</protein>
<accession>N1MHG6</accession>
<evidence type="ECO:0000313" key="1">
    <source>
        <dbReference type="EMBL" id="CCW16189.1"/>
    </source>
</evidence>
<sequence length="37" mass="3765">MVTKKRGKRKGAVTLQYPLRGGGAGGSCPDYAVAASL</sequence>
<dbReference type="AlphaFoldDB" id="N1MHG6"/>
<name>N1MHG6_9SPHN</name>
<dbReference type="Proteomes" id="UP000013201">
    <property type="component" value="Unassembled WGS sequence"/>
</dbReference>
<gene>
    <name evidence="1" type="ORF">EBBID32_5210</name>
</gene>